<dbReference type="AlphaFoldDB" id="A0A5N6PCY1"/>
<comment type="caution">
    <text evidence="2">The sequence shown here is derived from an EMBL/GenBank/DDBJ whole genome shotgun (WGS) entry which is preliminary data.</text>
</comment>
<evidence type="ECO:0008006" key="4">
    <source>
        <dbReference type="Google" id="ProtNLM"/>
    </source>
</evidence>
<dbReference type="EMBL" id="SZYD01000005">
    <property type="protein sequence ID" value="KAD6118976.1"/>
    <property type="molecule type" value="Genomic_DNA"/>
</dbReference>
<keyword evidence="3" id="KW-1185">Reference proteome</keyword>
<evidence type="ECO:0000313" key="3">
    <source>
        <dbReference type="Proteomes" id="UP000326396"/>
    </source>
</evidence>
<gene>
    <name evidence="2" type="ORF">E3N88_10247</name>
</gene>
<proteinExistence type="predicted"/>
<feature type="region of interest" description="Disordered" evidence="1">
    <location>
        <begin position="1"/>
        <end position="35"/>
    </location>
</feature>
<protein>
    <recommendedName>
        <fullName evidence="4">Major facilitator superfamily (MFS) profile domain-containing protein</fullName>
    </recommendedName>
</protein>
<dbReference type="OrthoDB" id="1719560at2759"/>
<sequence>MPARPHVSVSMYKRMSSKDGANSIDLEDDSDPSSRHSLPNVLVASIVSFLFGYHLGVVNEPLESISYDLGFNGNSLAEGLSSYVLCLWSSVLLVGTKESGER</sequence>
<accession>A0A5N6PCY1</accession>
<organism evidence="2 3">
    <name type="scientific">Mikania micrantha</name>
    <name type="common">bitter vine</name>
    <dbReference type="NCBI Taxonomy" id="192012"/>
    <lineage>
        <taxon>Eukaryota</taxon>
        <taxon>Viridiplantae</taxon>
        <taxon>Streptophyta</taxon>
        <taxon>Embryophyta</taxon>
        <taxon>Tracheophyta</taxon>
        <taxon>Spermatophyta</taxon>
        <taxon>Magnoliopsida</taxon>
        <taxon>eudicotyledons</taxon>
        <taxon>Gunneridae</taxon>
        <taxon>Pentapetalae</taxon>
        <taxon>asterids</taxon>
        <taxon>campanulids</taxon>
        <taxon>Asterales</taxon>
        <taxon>Asteraceae</taxon>
        <taxon>Asteroideae</taxon>
        <taxon>Heliantheae alliance</taxon>
        <taxon>Eupatorieae</taxon>
        <taxon>Mikania</taxon>
    </lineage>
</organism>
<reference evidence="2 3" key="1">
    <citation type="submission" date="2019-05" db="EMBL/GenBank/DDBJ databases">
        <title>Mikania micrantha, genome provides insights into the molecular mechanism of rapid growth.</title>
        <authorList>
            <person name="Liu B."/>
        </authorList>
    </citation>
    <scope>NUCLEOTIDE SEQUENCE [LARGE SCALE GENOMIC DNA]</scope>
    <source>
        <strain evidence="2">NLD-2019</strain>
        <tissue evidence="2">Leaf</tissue>
    </source>
</reference>
<dbReference type="Proteomes" id="UP000326396">
    <property type="component" value="Linkage Group LG13"/>
</dbReference>
<name>A0A5N6PCY1_9ASTR</name>
<evidence type="ECO:0000313" key="2">
    <source>
        <dbReference type="EMBL" id="KAD6118976.1"/>
    </source>
</evidence>
<evidence type="ECO:0000256" key="1">
    <source>
        <dbReference type="SAM" id="MobiDB-lite"/>
    </source>
</evidence>